<reference evidence="1" key="2">
    <citation type="submission" date="2025-08" db="UniProtKB">
        <authorList>
            <consortium name="Ensembl"/>
        </authorList>
    </citation>
    <scope>IDENTIFICATION</scope>
    <source>
        <strain evidence="1">17573</strain>
    </source>
</reference>
<dbReference type="Proteomes" id="UP000006718">
    <property type="component" value="Unassembled WGS sequence"/>
</dbReference>
<keyword evidence="2" id="KW-1185">Reference proteome</keyword>
<dbReference type="AlphaFoldDB" id="A0A5F8ATU0"/>
<evidence type="ECO:0000313" key="2">
    <source>
        <dbReference type="Proteomes" id="UP000006718"/>
    </source>
</evidence>
<accession>A0A5F8ATU0</accession>
<protein>
    <submittedName>
        <fullName evidence="1">Uncharacterized protein</fullName>
    </submittedName>
</protein>
<dbReference type="Ensembl" id="ENSMMUT00000108771.1">
    <property type="protein sequence ID" value="ENSMMUP00000080839.1"/>
    <property type="gene ID" value="ENSMMUG00000063945.1"/>
</dbReference>
<sequence>MLVGSPDCVGNSISSVLHNSSCSSFFFFFWGGGWSQALVAQAGVQWFHLSSLQPPPPRFKRFSCPASAFRVAGITGARHHAQLIFVFLIETGFHHIGQAGFE</sequence>
<dbReference type="PANTHER" id="PTHR12138:SF133">
    <property type="entry name" value="SECRETED PROTEIN"/>
    <property type="match status" value="1"/>
</dbReference>
<dbReference type="PANTHER" id="PTHR12138">
    <property type="entry name" value="PRIMATE-EXPANDED PROTEIN FAMILY"/>
    <property type="match status" value="1"/>
</dbReference>
<dbReference type="Bgee" id="ENSMMUG00000063945">
    <property type="expression patterns" value="Expressed in adipose tissue and 21 other cell types or tissues"/>
</dbReference>
<evidence type="ECO:0000313" key="1">
    <source>
        <dbReference type="Ensembl" id="ENSMMUP00000080839.1"/>
    </source>
</evidence>
<dbReference type="InParanoid" id="A0A5F8ATU0"/>
<name>A0A5F8ATU0_MACMU</name>
<organism evidence="1 2">
    <name type="scientific">Macaca mulatta</name>
    <name type="common">Rhesus macaque</name>
    <dbReference type="NCBI Taxonomy" id="9544"/>
    <lineage>
        <taxon>Eukaryota</taxon>
        <taxon>Metazoa</taxon>
        <taxon>Chordata</taxon>
        <taxon>Craniata</taxon>
        <taxon>Vertebrata</taxon>
        <taxon>Euteleostomi</taxon>
        <taxon>Mammalia</taxon>
        <taxon>Eutheria</taxon>
        <taxon>Euarchontoglires</taxon>
        <taxon>Primates</taxon>
        <taxon>Haplorrhini</taxon>
        <taxon>Catarrhini</taxon>
        <taxon>Cercopithecidae</taxon>
        <taxon>Cercopithecinae</taxon>
        <taxon>Macaca</taxon>
    </lineage>
</organism>
<dbReference type="VEuPathDB" id="HostDB:ENSMMUG00000063945"/>
<reference evidence="1" key="3">
    <citation type="submission" date="2025-09" db="UniProtKB">
        <authorList>
            <consortium name="Ensembl"/>
        </authorList>
    </citation>
    <scope>IDENTIFICATION</scope>
    <source>
        <strain evidence="1">17573</strain>
    </source>
</reference>
<proteinExistence type="predicted"/>
<reference evidence="1" key="1">
    <citation type="submission" date="2019-01" db="EMBL/GenBank/DDBJ databases">
        <authorList>
            <person name="Graves T."/>
            <person name="Eichler E.E."/>
            <person name="Wilson R.K."/>
        </authorList>
    </citation>
    <scope>NUCLEOTIDE SEQUENCE [LARGE SCALE GENOMIC DNA]</scope>
    <source>
        <strain evidence="1">17573</strain>
    </source>
</reference>
<dbReference type="GeneTree" id="ENSGT01150000287179"/>